<dbReference type="AlphaFoldDB" id="A0A0C3HPA8"/>
<keyword evidence="5 6" id="KW-0539">Nucleus</keyword>
<dbReference type="GO" id="GO:0043527">
    <property type="term" value="C:tRNA methyltransferase complex"/>
    <property type="evidence" value="ECO:0007669"/>
    <property type="project" value="TreeGrafter"/>
</dbReference>
<evidence type="ECO:0000256" key="3">
    <source>
        <dbReference type="ARBA" id="ARBA00022694"/>
    </source>
</evidence>
<accession>A0A0C3HPA8</accession>
<dbReference type="UniPathway" id="UPA00989"/>
<keyword evidence="4 6" id="KW-0677">Repeat</keyword>
<proteinExistence type="inferred from homology"/>
<dbReference type="Gene3D" id="2.130.10.10">
    <property type="entry name" value="YVTN repeat-like/Quinoprotein amine dehydrogenase"/>
    <property type="match status" value="1"/>
</dbReference>
<dbReference type="HOGENOM" id="CLU_022082_0_0_1"/>
<dbReference type="GO" id="GO:0005634">
    <property type="term" value="C:nucleus"/>
    <property type="evidence" value="ECO:0007669"/>
    <property type="project" value="UniProtKB-SubCell"/>
</dbReference>
<evidence type="ECO:0000256" key="6">
    <source>
        <dbReference type="HAMAP-Rule" id="MF_03056"/>
    </source>
</evidence>
<feature type="region of interest" description="Disordered" evidence="7">
    <location>
        <begin position="190"/>
        <end position="211"/>
    </location>
</feature>
<dbReference type="InterPro" id="IPR015943">
    <property type="entry name" value="WD40/YVTN_repeat-like_dom_sf"/>
</dbReference>
<evidence type="ECO:0000256" key="2">
    <source>
        <dbReference type="ARBA" id="ARBA00022574"/>
    </source>
</evidence>
<dbReference type="PANTHER" id="PTHR16288">
    <property type="entry name" value="WD40 REPEAT PROTEIN 4"/>
    <property type="match status" value="1"/>
</dbReference>
<evidence type="ECO:0000313" key="9">
    <source>
        <dbReference type="Proteomes" id="UP000054321"/>
    </source>
</evidence>
<comment type="function">
    <text evidence="6">Required for the formation of N(7)-methylguanine at position 46 (m7G46) in tRNA. In the complex, it is required to stabilize and induce conformational changes of the catalytic subunit.</text>
</comment>
<dbReference type="PANTHER" id="PTHR16288:SF0">
    <property type="entry name" value="TRNA (GUANINE-N(7)-)-METHYLTRANSFERASE NON-CATALYTIC SUBUNIT WDR4"/>
    <property type="match status" value="1"/>
</dbReference>
<dbReference type="InterPro" id="IPR001680">
    <property type="entry name" value="WD40_rpt"/>
</dbReference>
<dbReference type="GO" id="GO:0005829">
    <property type="term" value="C:cytosol"/>
    <property type="evidence" value="ECO:0007669"/>
    <property type="project" value="TreeGrafter"/>
</dbReference>
<dbReference type="STRING" id="913774.A0A0C3HPA8"/>
<name>A0A0C3HPA8_OIDMZ</name>
<feature type="compositionally biased region" description="Polar residues" evidence="7">
    <location>
        <begin position="105"/>
        <end position="114"/>
    </location>
</feature>
<reference evidence="8 9" key="1">
    <citation type="submission" date="2014-04" db="EMBL/GenBank/DDBJ databases">
        <authorList>
            <consortium name="DOE Joint Genome Institute"/>
            <person name="Kuo A."/>
            <person name="Martino E."/>
            <person name="Perotto S."/>
            <person name="Kohler A."/>
            <person name="Nagy L.G."/>
            <person name="Floudas D."/>
            <person name="Copeland A."/>
            <person name="Barry K.W."/>
            <person name="Cichocki N."/>
            <person name="Veneault-Fourrey C."/>
            <person name="LaButti K."/>
            <person name="Lindquist E.A."/>
            <person name="Lipzen A."/>
            <person name="Lundell T."/>
            <person name="Morin E."/>
            <person name="Murat C."/>
            <person name="Sun H."/>
            <person name="Tunlid A."/>
            <person name="Henrissat B."/>
            <person name="Grigoriev I.V."/>
            <person name="Hibbett D.S."/>
            <person name="Martin F."/>
            <person name="Nordberg H.P."/>
            <person name="Cantor M.N."/>
            <person name="Hua S.X."/>
        </authorList>
    </citation>
    <scope>NUCLEOTIDE SEQUENCE [LARGE SCALE GENOMIC DNA]</scope>
    <source>
        <strain evidence="8 9">Zn</strain>
    </source>
</reference>
<dbReference type="InterPro" id="IPR028884">
    <property type="entry name" value="Trm82"/>
</dbReference>
<reference evidence="9" key="2">
    <citation type="submission" date="2015-01" db="EMBL/GenBank/DDBJ databases">
        <title>Evolutionary Origins and Diversification of the Mycorrhizal Mutualists.</title>
        <authorList>
            <consortium name="DOE Joint Genome Institute"/>
            <consortium name="Mycorrhizal Genomics Consortium"/>
            <person name="Kohler A."/>
            <person name="Kuo A."/>
            <person name="Nagy L.G."/>
            <person name="Floudas D."/>
            <person name="Copeland A."/>
            <person name="Barry K.W."/>
            <person name="Cichocki N."/>
            <person name="Veneault-Fourrey C."/>
            <person name="LaButti K."/>
            <person name="Lindquist E.A."/>
            <person name="Lipzen A."/>
            <person name="Lundell T."/>
            <person name="Morin E."/>
            <person name="Murat C."/>
            <person name="Riley R."/>
            <person name="Ohm R."/>
            <person name="Sun H."/>
            <person name="Tunlid A."/>
            <person name="Henrissat B."/>
            <person name="Grigoriev I.V."/>
            <person name="Hibbett D.S."/>
            <person name="Martin F."/>
        </authorList>
    </citation>
    <scope>NUCLEOTIDE SEQUENCE [LARGE SCALE GENOMIC DNA]</scope>
    <source>
        <strain evidence="9">Zn</strain>
    </source>
</reference>
<keyword evidence="9" id="KW-1185">Reference proteome</keyword>
<dbReference type="SUPFAM" id="SSF50978">
    <property type="entry name" value="WD40 repeat-like"/>
    <property type="match status" value="1"/>
</dbReference>
<dbReference type="HAMAP" id="MF_03056">
    <property type="entry name" value="TRM82"/>
    <property type="match status" value="1"/>
</dbReference>
<dbReference type="InParanoid" id="A0A0C3HPA8"/>
<dbReference type="GO" id="GO:0106004">
    <property type="term" value="P:tRNA (guanine-N7)-methylation"/>
    <property type="evidence" value="ECO:0007669"/>
    <property type="project" value="UniProtKB-UniRule"/>
</dbReference>
<comment type="similarity">
    <text evidence="6">Belongs to the WD repeat TRM82 family.</text>
</comment>
<feature type="region of interest" description="Disordered" evidence="7">
    <location>
        <begin position="66"/>
        <end position="116"/>
    </location>
</feature>
<dbReference type="SMART" id="SM00320">
    <property type="entry name" value="WD40"/>
    <property type="match status" value="2"/>
</dbReference>
<organism evidence="8 9">
    <name type="scientific">Oidiodendron maius (strain Zn)</name>
    <dbReference type="NCBI Taxonomy" id="913774"/>
    <lineage>
        <taxon>Eukaryota</taxon>
        <taxon>Fungi</taxon>
        <taxon>Dikarya</taxon>
        <taxon>Ascomycota</taxon>
        <taxon>Pezizomycotina</taxon>
        <taxon>Leotiomycetes</taxon>
        <taxon>Leotiomycetes incertae sedis</taxon>
        <taxon>Myxotrichaceae</taxon>
        <taxon>Oidiodendron</taxon>
    </lineage>
</organism>
<gene>
    <name evidence="8" type="ORF">OIDMADRAFT_39319</name>
</gene>
<evidence type="ECO:0000313" key="8">
    <source>
        <dbReference type="EMBL" id="KIN04850.1"/>
    </source>
</evidence>
<dbReference type="InterPro" id="IPR036322">
    <property type="entry name" value="WD40_repeat_dom_sf"/>
</dbReference>
<dbReference type="EMBL" id="KN832872">
    <property type="protein sequence ID" value="KIN04850.1"/>
    <property type="molecule type" value="Genomic_DNA"/>
</dbReference>
<feature type="compositionally biased region" description="Polar residues" evidence="7">
    <location>
        <begin position="190"/>
        <end position="204"/>
    </location>
</feature>
<sequence length="507" mass="55748">MSKLRMPYQCIEKAGKFLVAARGSSIDLFSLDDLSLLSTWKFPHAQGLSTKGGTQSTTKNHSINMLETPALDTEPPHTSPAAKRRKLSDESSTQAVEAGERKSMTKPNSRSDSVASGLEDPAFITLASTRGGQHVIAVTGEDKTIRVPMPKRPCAITITQDNSTIIAADKFGDVYSLPLLFSELEVDQTPGSIATPRTESSSKPFTPAANELTVHSQRNRRALENQKAQSNKASEKPELTFEHRLLLGHVSMLTDVAAVDIQGRGYIISADRDEHIRVSRGIPQSHIIEGFCLGHTEFISRLCIPQGKPNLLISGGGDNELFVWDWLTCRLLSKTDLQSLIADVLLEYKAKNDGSYPKDEIKVTVSNIVHAKHADWNDGADMLLVTSEGVPALFTFLLTPDNILKHIQTVKLPGNALALTTYALTPEGSIIVSVDSIHKPGSITDCRSEAEATEPLRLYMFRGNELNNKSIFKPTNAYDEKQSVKLTNLLYNLENLRKRDGEAKEFE</sequence>
<evidence type="ECO:0000256" key="1">
    <source>
        <dbReference type="ARBA" id="ARBA00004123"/>
    </source>
</evidence>
<dbReference type="Proteomes" id="UP000054321">
    <property type="component" value="Unassembled WGS sequence"/>
</dbReference>
<comment type="pathway">
    <text evidence="6">tRNA modification; N(7)-methylguanine-tRNA biosynthesis.</text>
</comment>
<evidence type="ECO:0000256" key="4">
    <source>
        <dbReference type="ARBA" id="ARBA00022737"/>
    </source>
</evidence>
<comment type="subcellular location">
    <subcellularLocation>
        <location evidence="1 6">Nucleus</location>
    </subcellularLocation>
</comment>
<keyword evidence="3 6" id="KW-0819">tRNA processing</keyword>
<keyword evidence="2 6" id="KW-0853">WD repeat</keyword>
<evidence type="ECO:0000256" key="5">
    <source>
        <dbReference type="ARBA" id="ARBA00023242"/>
    </source>
</evidence>
<protein>
    <submittedName>
        <fullName evidence="8">Uncharacterized protein</fullName>
    </submittedName>
</protein>
<evidence type="ECO:0000256" key="7">
    <source>
        <dbReference type="SAM" id="MobiDB-lite"/>
    </source>
</evidence>
<dbReference type="OrthoDB" id="339900at2759"/>